<dbReference type="Proteomes" id="UP000052023">
    <property type="component" value="Unassembled WGS sequence"/>
</dbReference>
<keyword evidence="4" id="KW-0997">Cell inner membrane</keyword>
<evidence type="ECO:0000313" key="11">
    <source>
        <dbReference type="Proteomes" id="UP000052023"/>
    </source>
</evidence>
<dbReference type="InterPro" id="IPR000515">
    <property type="entry name" value="MetI-like"/>
</dbReference>
<evidence type="ECO:0000256" key="2">
    <source>
        <dbReference type="ARBA" id="ARBA00022448"/>
    </source>
</evidence>
<dbReference type="PANTHER" id="PTHR43357">
    <property type="entry name" value="INNER MEMBRANE ABC TRANSPORTER PERMEASE PROTEIN YDCV"/>
    <property type="match status" value="1"/>
</dbReference>
<feature type="domain" description="ABC transmembrane type-1" evidence="9">
    <location>
        <begin position="74"/>
        <end position="262"/>
    </location>
</feature>
<keyword evidence="3" id="KW-1003">Cell membrane</keyword>
<dbReference type="GO" id="GO:0055085">
    <property type="term" value="P:transmembrane transport"/>
    <property type="evidence" value="ECO:0007669"/>
    <property type="project" value="InterPro"/>
</dbReference>
<evidence type="ECO:0000256" key="1">
    <source>
        <dbReference type="ARBA" id="ARBA00004429"/>
    </source>
</evidence>
<evidence type="ECO:0000256" key="7">
    <source>
        <dbReference type="ARBA" id="ARBA00023136"/>
    </source>
</evidence>
<feature type="transmembrane region" description="Helical" evidence="8">
    <location>
        <begin position="186"/>
        <end position="209"/>
    </location>
</feature>
<dbReference type="Pfam" id="PF00528">
    <property type="entry name" value="BPD_transp_1"/>
    <property type="match status" value="1"/>
</dbReference>
<proteinExistence type="inferred from homology"/>
<evidence type="ECO:0000256" key="5">
    <source>
        <dbReference type="ARBA" id="ARBA00022692"/>
    </source>
</evidence>
<dbReference type="Gene3D" id="1.10.3720.10">
    <property type="entry name" value="MetI-like"/>
    <property type="match status" value="1"/>
</dbReference>
<keyword evidence="7 8" id="KW-0472">Membrane</keyword>
<dbReference type="EMBL" id="LLYA01000205">
    <property type="protein sequence ID" value="KRR17748.1"/>
    <property type="molecule type" value="Genomic_DNA"/>
</dbReference>
<dbReference type="AlphaFoldDB" id="A0A0R3MBQ7"/>
<feature type="transmembrane region" description="Helical" evidence="8">
    <location>
        <begin position="21"/>
        <end position="43"/>
    </location>
</feature>
<feature type="transmembrane region" description="Helical" evidence="8">
    <location>
        <begin position="243"/>
        <end position="264"/>
    </location>
</feature>
<feature type="transmembrane region" description="Helical" evidence="8">
    <location>
        <begin position="80"/>
        <end position="100"/>
    </location>
</feature>
<evidence type="ECO:0000259" key="9">
    <source>
        <dbReference type="PROSITE" id="PS50928"/>
    </source>
</evidence>
<evidence type="ECO:0000256" key="6">
    <source>
        <dbReference type="ARBA" id="ARBA00022989"/>
    </source>
</evidence>
<keyword evidence="5 8" id="KW-0812">Transmembrane</keyword>
<dbReference type="CDD" id="cd06261">
    <property type="entry name" value="TM_PBP2"/>
    <property type="match status" value="1"/>
</dbReference>
<comment type="caution">
    <text evidence="10">The sequence shown here is derived from an EMBL/GenBank/DDBJ whole genome shotgun (WGS) entry which is preliminary data.</text>
</comment>
<dbReference type="SUPFAM" id="SSF161098">
    <property type="entry name" value="MetI-like"/>
    <property type="match status" value="1"/>
</dbReference>
<protein>
    <recommendedName>
        <fullName evidence="9">ABC transmembrane type-1 domain-containing protein</fullName>
    </recommendedName>
</protein>
<evidence type="ECO:0000256" key="8">
    <source>
        <dbReference type="RuleBase" id="RU363032"/>
    </source>
</evidence>
<gene>
    <name evidence="10" type="ORF">CQ13_35795</name>
</gene>
<reference evidence="10 11" key="1">
    <citation type="submission" date="2014-03" db="EMBL/GenBank/DDBJ databases">
        <title>Bradyrhizobium valentinum sp. nov., isolated from effective nodules of Lupinus mariae-josephae, a lupine endemic of basic-lime soils in Eastern Spain.</title>
        <authorList>
            <person name="Duran D."/>
            <person name="Rey L."/>
            <person name="Navarro A."/>
            <person name="Busquets A."/>
            <person name="Imperial J."/>
            <person name="Ruiz-Argueso T."/>
        </authorList>
    </citation>
    <scope>NUCLEOTIDE SEQUENCE [LARGE SCALE GENOMIC DNA]</scope>
    <source>
        <strain evidence="10 11">Ro19</strain>
    </source>
</reference>
<dbReference type="PANTHER" id="PTHR43357:SF4">
    <property type="entry name" value="INNER MEMBRANE ABC TRANSPORTER PERMEASE PROTEIN YDCV"/>
    <property type="match status" value="1"/>
</dbReference>
<sequence>MVFLSEIIHDPLLRRYRSMGTGLAVIVYLYLLLPILVTIPMAFGPTNALTFPPESYSFALFEIFFSSADWLNPLFQSLKVAVATAALAMLAGVPAGYWIARHEFAGKGLVTGLIMGPMIVPHIVTALGLYLYFSYFRISGTTLSIVLGHVMVTLPFVIVIIVAGVNKLDRNLEFGAELMGAGPMRMFLTVVIPQLVPSLVSAAFFAFLLSFDEVIISLFLAGPGNVTLPVKMYTALQWELSPVIAAVSTLLTAISLLATIVAIASRKGSSVDL</sequence>
<keyword evidence="2 8" id="KW-0813">Transport</keyword>
<keyword evidence="6 8" id="KW-1133">Transmembrane helix</keyword>
<evidence type="ECO:0000256" key="4">
    <source>
        <dbReference type="ARBA" id="ARBA00022519"/>
    </source>
</evidence>
<feature type="transmembrane region" description="Helical" evidence="8">
    <location>
        <begin position="145"/>
        <end position="165"/>
    </location>
</feature>
<evidence type="ECO:0000256" key="3">
    <source>
        <dbReference type="ARBA" id="ARBA00022475"/>
    </source>
</evidence>
<organism evidence="10 11">
    <name type="scientific">Bradyrhizobium retamae</name>
    <dbReference type="NCBI Taxonomy" id="1300035"/>
    <lineage>
        <taxon>Bacteria</taxon>
        <taxon>Pseudomonadati</taxon>
        <taxon>Pseudomonadota</taxon>
        <taxon>Alphaproteobacteria</taxon>
        <taxon>Hyphomicrobiales</taxon>
        <taxon>Nitrobacteraceae</taxon>
        <taxon>Bradyrhizobium</taxon>
    </lineage>
</organism>
<comment type="subcellular location">
    <subcellularLocation>
        <location evidence="1">Cell inner membrane</location>
        <topology evidence="1">Multi-pass membrane protein</topology>
    </subcellularLocation>
    <subcellularLocation>
        <location evidence="8">Cell membrane</location>
        <topology evidence="8">Multi-pass membrane protein</topology>
    </subcellularLocation>
</comment>
<keyword evidence="11" id="KW-1185">Reference proteome</keyword>
<dbReference type="PROSITE" id="PS50928">
    <property type="entry name" value="ABC_TM1"/>
    <property type="match status" value="1"/>
</dbReference>
<name>A0A0R3MBQ7_9BRAD</name>
<comment type="similarity">
    <text evidence="8">Belongs to the binding-protein-dependent transport system permease family.</text>
</comment>
<dbReference type="InterPro" id="IPR035906">
    <property type="entry name" value="MetI-like_sf"/>
</dbReference>
<feature type="transmembrane region" description="Helical" evidence="8">
    <location>
        <begin position="112"/>
        <end position="133"/>
    </location>
</feature>
<dbReference type="GO" id="GO:0005886">
    <property type="term" value="C:plasma membrane"/>
    <property type="evidence" value="ECO:0007669"/>
    <property type="project" value="UniProtKB-SubCell"/>
</dbReference>
<accession>A0A0R3MBQ7</accession>
<evidence type="ECO:0000313" key="10">
    <source>
        <dbReference type="EMBL" id="KRR17748.1"/>
    </source>
</evidence>